<dbReference type="CDD" id="cd10938">
    <property type="entry name" value="CE4_HpPgdA_like"/>
    <property type="match status" value="1"/>
</dbReference>
<proteinExistence type="predicted"/>
<dbReference type="InterPro" id="IPR037950">
    <property type="entry name" value="PgdA-like"/>
</dbReference>
<dbReference type="Pfam" id="PF01522">
    <property type="entry name" value="Polysacc_deac_1"/>
    <property type="match status" value="1"/>
</dbReference>
<reference evidence="2" key="1">
    <citation type="submission" date="2018-05" db="EMBL/GenBank/DDBJ databases">
        <authorList>
            <person name="Lanie J.A."/>
            <person name="Ng W.-L."/>
            <person name="Kazmierczak K.M."/>
            <person name="Andrzejewski T.M."/>
            <person name="Davidsen T.M."/>
            <person name="Wayne K.J."/>
            <person name="Tettelin H."/>
            <person name="Glass J.I."/>
            <person name="Rusch D."/>
            <person name="Podicherti R."/>
            <person name="Tsui H.-C.T."/>
            <person name="Winkler M.E."/>
        </authorList>
    </citation>
    <scope>NUCLEOTIDE SEQUENCE</scope>
</reference>
<dbReference type="InterPro" id="IPR002509">
    <property type="entry name" value="NODB_dom"/>
</dbReference>
<dbReference type="SUPFAM" id="SSF88713">
    <property type="entry name" value="Glycoside hydrolase/deacetylase"/>
    <property type="match status" value="1"/>
</dbReference>
<organism evidence="2">
    <name type="scientific">marine metagenome</name>
    <dbReference type="NCBI Taxonomy" id="408172"/>
    <lineage>
        <taxon>unclassified sequences</taxon>
        <taxon>metagenomes</taxon>
        <taxon>ecological metagenomes</taxon>
    </lineage>
</organism>
<dbReference type="AlphaFoldDB" id="A0A382CQ67"/>
<feature type="domain" description="NodB homology" evidence="1">
    <location>
        <begin position="35"/>
        <end position="256"/>
    </location>
</feature>
<dbReference type="GO" id="GO:0005975">
    <property type="term" value="P:carbohydrate metabolic process"/>
    <property type="evidence" value="ECO:0007669"/>
    <property type="project" value="InterPro"/>
</dbReference>
<sequence length="266" mass="30240">MAPWPNNIVCPIVISFDLDGISGTINRNPASKNLPTLMSMREYGPSIATPRILDLLDSHKIKSSFFIPGFIAETHPELVLDIHRRGHEIGNHGYMHEPPATLTSQEEENVLQQGSEILKDITGQSPVGYRSPSWELSPDSFEILKRNHFLYDSSMMGNDVPYLIHTKKAPIVEIPIHWELDDHPFFNYSPFLNQTNVMASPQHVYSVWSAAFEGLYKYKRTFVLTMHPWIIGRPGRLSMLDKLITMIKSFQGTSFMACKDLAVLKE</sequence>
<dbReference type="InterPro" id="IPR011330">
    <property type="entry name" value="Glyco_hydro/deAcase_b/a-brl"/>
</dbReference>
<dbReference type="PANTHER" id="PTHR47561:SF1">
    <property type="entry name" value="POLYSACCHARIDE DEACETYLASE FAMILY PROTEIN (AFU_ORTHOLOGUE AFUA_6G05030)"/>
    <property type="match status" value="1"/>
</dbReference>
<name>A0A382CQ67_9ZZZZ</name>
<protein>
    <recommendedName>
        <fullName evidence="1">NodB homology domain-containing protein</fullName>
    </recommendedName>
</protein>
<dbReference type="PANTHER" id="PTHR47561">
    <property type="entry name" value="POLYSACCHARIDE DEACETYLASE FAMILY PROTEIN (AFU_ORTHOLOGUE AFUA_6G05030)"/>
    <property type="match status" value="1"/>
</dbReference>
<feature type="non-terminal residue" evidence="2">
    <location>
        <position position="266"/>
    </location>
</feature>
<gene>
    <name evidence="2" type="ORF">METZ01_LOCUS180271</name>
</gene>
<evidence type="ECO:0000259" key="1">
    <source>
        <dbReference type="PROSITE" id="PS51677"/>
    </source>
</evidence>
<dbReference type="PROSITE" id="PS51677">
    <property type="entry name" value="NODB"/>
    <property type="match status" value="1"/>
</dbReference>
<dbReference type="EMBL" id="UINC01035270">
    <property type="protein sequence ID" value="SVB27417.1"/>
    <property type="molecule type" value="Genomic_DNA"/>
</dbReference>
<dbReference type="GO" id="GO:0016810">
    <property type="term" value="F:hydrolase activity, acting on carbon-nitrogen (but not peptide) bonds"/>
    <property type="evidence" value="ECO:0007669"/>
    <property type="project" value="InterPro"/>
</dbReference>
<dbReference type="Gene3D" id="3.20.20.370">
    <property type="entry name" value="Glycoside hydrolase/deacetylase"/>
    <property type="match status" value="1"/>
</dbReference>
<accession>A0A382CQ67</accession>
<evidence type="ECO:0000313" key="2">
    <source>
        <dbReference type="EMBL" id="SVB27417.1"/>
    </source>
</evidence>